<accession>A0A643BRH4</accession>
<evidence type="ECO:0000313" key="3">
    <source>
        <dbReference type="Proteomes" id="UP000437017"/>
    </source>
</evidence>
<keyword evidence="3" id="KW-1185">Reference proteome</keyword>
<protein>
    <submittedName>
        <fullName evidence="2">Uncharacterized protein</fullName>
    </submittedName>
</protein>
<dbReference type="EMBL" id="SGJD01005288">
    <property type="protein sequence ID" value="KAB0390579.1"/>
    <property type="molecule type" value="Genomic_DNA"/>
</dbReference>
<feature type="region of interest" description="Disordered" evidence="1">
    <location>
        <begin position="1"/>
        <end position="20"/>
    </location>
</feature>
<gene>
    <name evidence="2" type="ORF">E2I00_017195</name>
</gene>
<name>A0A643BRH4_BALPH</name>
<sequence length="65" mass="7088">SPDAMAKEDGKFEEEAEAEGKARKPFELFINHSVDLIATSHCVCTCTSSCLNNTRCTNTTTKAFS</sequence>
<feature type="compositionally biased region" description="Basic and acidic residues" evidence="1">
    <location>
        <begin position="1"/>
        <end position="10"/>
    </location>
</feature>
<dbReference type="AlphaFoldDB" id="A0A643BRH4"/>
<feature type="non-terminal residue" evidence="2">
    <location>
        <position position="65"/>
    </location>
</feature>
<organism evidence="2 3">
    <name type="scientific">Balaenoptera physalus</name>
    <name type="common">Fin whale</name>
    <name type="synonym">Balaena physalus</name>
    <dbReference type="NCBI Taxonomy" id="9770"/>
    <lineage>
        <taxon>Eukaryota</taxon>
        <taxon>Metazoa</taxon>
        <taxon>Chordata</taxon>
        <taxon>Craniata</taxon>
        <taxon>Vertebrata</taxon>
        <taxon>Euteleostomi</taxon>
        <taxon>Mammalia</taxon>
        <taxon>Eutheria</taxon>
        <taxon>Laurasiatheria</taxon>
        <taxon>Artiodactyla</taxon>
        <taxon>Whippomorpha</taxon>
        <taxon>Cetacea</taxon>
        <taxon>Mysticeti</taxon>
        <taxon>Balaenopteridae</taxon>
        <taxon>Balaenoptera</taxon>
    </lineage>
</organism>
<dbReference type="Proteomes" id="UP000437017">
    <property type="component" value="Unassembled WGS sequence"/>
</dbReference>
<comment type="caution">
    <text evidence="2">The sequence shown here is derived from an EMBL/GenBank/DDBJ whole genome shotgun (WGS) entry which is preliminary data.</text>
</comment>
<feature type="non-terminal residue" evidence="2">
    <location>
        <position position="1"/>
    </location>
</feature>
<evidence type="ECO:0000313" key="2">
    <source>
        <dbReference type="EMBL" id="KAB0390579.1"/>
    </source>
</evidence>
<reference evidence="2 3" key="1">
    <citation type="journal article" date="2019" name="PLoS ONE">
        <title>Genomic analyses reveal an absence of contemporary introgressive admixture between fin whales and blue whales, despite known hybrids.</title>
        <authorList>
            <person name="Westbury M.V."/>
            <person name="Petersen B."/>
            <person name="Lorenzen E.D."/>
        </authorList>
    </citation>
    <scope>NUCLEOTIDE SEQUENCE [LARGE SCALE GENOMIC DNA]</scope>
    <source>
        <strain evidence="2">FinWhale-01</strain>
    </source>
</reference>
<proteinExistence type="predicted"/>
<evidence type="ECO:0000256" key="1">
    <source>
        <dbReference type="SAM" id="MobiDB-lite"/>
    </source>
</evidence>